<dbReference type="AlphaFoldDB" id="A0A437K486"/>
<accession>A0A437K486</accession>
<proteinExistence type="predicted"/>
<protein>
    <submittedName>
        <fullName evidence="1">Uncharacterized protein</fullName>
    </submittedName>
</protein>
<name>A0A437K486_9BACI</name>
<keyword evidence="2" id="KW-1185">Reference proteome</keyword>
<sequence length="68" mass="7621">MEIKANVQGMTDTKNESGYLTYPQVSQDLAISADRVKSIRIEVTYLDEIASIITFMIHSHLLKCGFGK</sequence>
<reference evidence="1 2" key="1">
    <citation type="submission" date="2019-01" db="EMBL/GenBank/DDBJ databases">
        <title>Bacillus sp. M5HDSG1-1, whole genome shotgun sequence.</title>
        <authorList>
            <person name="Tuo L."/>
        </authorList>
    </citation>
    <scope>NUCLEOTIDE SEQUENCE [LARGE SCALE GENOMIC DNA]</scope>
    <source>
        <strain evidence="1 2">M5HDSG1-1</strain>
    </source>
</reference>
<dbReference type="EMBL" id="RZTZ01000018">
    <property type="protein sequence ID" value="RVT57211.1"/>
    <property type="molecule type" value="Genomic_DNA"/>
</dbReference>
<evidence type="ECO:0000313" key="1">
    <source>
        <dbReference type="EMBL" id="RVT57211.1"/>
    </source>
</evidence>
<dbReference type="RefSeq" id="WP_127742015.1">
    <property type="nucleotide sequence ID" value="NZ_RZTZ01000018.1"/>
</dbReference>
<evidence type="ECO:0000313" key="2">
    <source>
        <dbReference type="Proteomes" id="UP000288024"/>
    </source>
</evidence>
<organism evidence="1 2">
    <name type="scientific">Niallia taxi</name>
    <dbReference type="NCBI Taxonomy" id="2499688"/>
    <lineage>
        <taxon>Bacteria</taxon>
        <taxon>Bacillati</taxon>
        <taxon>Bacillota</taxon>
        <taxon>Bacilli</taxon>
        <taxon>Bacillales</taxon>
        <taxon>Bacillaceae</taxon>
        <taxon>Niallia</taxon>
    </lineage>
</organism>
<dbReference type="Proteomes" id="UP000288024">
    <property type="component" value="Unassembled WGS sequence"/>
</dbReference>
<gene>
    <name evidence="1" type="ORF">EM808_25050</name>
</gene>
<comment type="caution">
    <text evidence="1">The sequence shown here is derived from an EMBL/GenBank/DDBJ whole genome shotgun (WGS) entry which is preliminary data.</text>
</comment>